<dbReference type="AlphaFoldDB" id="A0A371P2J1"/>
<dbReference type="EMBL" id="QUBR01000002">
    <property type="protein sequence ID" value="REK70173.1"/>
    <property type="molecule type" value="Genomic_DNA"/>
</dbReference>
<name>A0A371P2J1_9ACTN</name>
<keyword evidence="1" id="KW-1133">Transmembrane helix</keyword>
<proteinExistence type="predicted"/>
<dbReference type="Proteomes" id="UP000265581">
    <property type="component" value="Unassembled WGS sequence"/>
</dbReference>
<keyword evidence="3" id="KW-1185">Reference proteome</keyword>
<sequence length="66" mass="7305">MDTYDSLELAREFKPLRKILGFVLVVAAIFFNDELVSFIIAISQEHTANILEPFLETLTPAPAPAG</sequence>
<organism evidence="2 3">
    <name type="scientific">Aeromicrobium endophyticum</name>
    <dbReference type="NCBI Taxonomy" id="2292704"/>
    <lineage>
        <taxon>Bacteria</taxon>
        <taxon>Bacillati</taxon>
        <taxon>Actinomycetota</taxon>
        <taxon>Actinomycetes</taxon>
        <taxon>Propionibacteriales</taxon>
        <taxon>Nocardioidaceae</taxon>
        <taxon>Aeromicrobium</taxon>
    </lineage>
</organism>
<reference evidence="2 3" key="1">
    <citation type="submission" date="2018-08" db="EMBL/GenBank/DDBJ databases">
        <title>Aeromicrobium sp. M2KJ-4, whole genome shotgun sequence.</title>
        <authorList>
            <person name="Tuo L."/>
        </authorList>
    </citation>
    <scope>NUCLEOTIDE SEQUENCE [LARGE SCALE GENOMIC DNA]</scope>
    <source>
        <strain evidence="2 3">M2KJ-4</strain>
    </source>
</reference>
<evidence type="ECO:0000313" key="2">
    <source>
        <dbReference type="EMBL" id="REK70173.1"/>
    </source>
</evidence>
<dbReference type="RefSeq" id="WP_119704771.1">
    <property type="nucleotide sequence ID" value="NZ_JBHSOI010000002.1"/>
</dbReference>
<keyword evidence="1" id="KW-0472">Membrane</keyword>
<protein>
    <submittedName>
        <fullName evidence="2">Uncharacterized protein</fullName>
    </submittedName>
</protein>
<evidence type="ECO:0000313" key="3">
    <source>
        <dbReference type="Proteomes" id="UP000265581"/>
    </source>
</evidence>
<feature type="transmembrane region" description="Helical" evidence="1">
    <location>
        <begin position="20"/>
        <end position="42"/>
    </location>
</feature>
<comment type="caution">
    <text evidence="2">The sequence shown here is derived from an EMBL/GenBank/DDBJ whole genome shotgun (WGS) entry which is preliminary data.</text>
</comment>
<evidence type="ECO:0000256" key="1">
    <source>
        <dbReference type="SAM" id="Phobius"/>
    </source>
</evidence>
<accession>A0A371P2J1</accession>
<keyword evidence="1" id="KW-0812">Transmembrane</keyword>
<gene>
    <name evidence="2" type="ORF">DX116_13490</name>
</gene>